<accession>A0A2A7N1D4</accession>
<comment type="subcellular location">
    <subcellularLocation>
        <location evidence="1">Cell membrane</location>
        <topology evidence="1">Single-pass membrane protein</topology>
    </subcellularLocation>
</comment>
<evidence type="ECO:0000256" key="13">
    <source>
        <dbReference type="ARBA" id="ARBA00023136"/>
    </source>
</evidence>
<name>A0A2A7N1D4_MYCAG</name>
<dbReference type="PROSITE" id="PS00107">
    <property type="entry name" value="PROTEIN_KINASE_ATP"/>
    <property type="match status" value="1"/>
</dbReference>
<dbReference type="PANTHER" id="PTHR43289">
    <property type="entry name" value="MITOGEN-ACTIVATED PROTEIN KINASE KINASE KINASE 20-RELATED"/>
    <property type="match status" value="1"/>
</dbReference>
<evidence type="ECO:0000256" key="11">
    <source>
        <dbReference type="ARBA" id="ARBA00022840"/>
    </source>
</evidence>
<comment type="similarity">
    <text evidence="2">Belongs to the bacterial solute-binding protein 3 family.</text>
</comment>
<keyword evidence="9 14" id="KW-0547">Nucleotide-binding</keyword>
<dbReference type="Gene3D" id="3.30.200.20">
    <property type="entry name" value="Phosphorylase Kinase, domain 1"/>
    <property type="match status" value="1"/>
</dbReference>
<comment type="caution">
    <text evidence="18">The sequence shown here is derived from an EMBL/GenBank/DDBJ whole genome shotgun (WGS) entry which is preliminary data.</text>
</comment>
<keyword evidence="8" id="KW-0732">Signal</keyword>
<dbReference type="PROSITE" id="PS01039">
    <property type="entry name" value="SBP_BACTERIAL_3"/>
    <property type="match status" value="1"/>
</dbReference>
<keyword evidence="6" id="KW-0808">Transferase</keyword>
<protein>
    <recommendedName>
        <fullName evidence="3">non-specific serine/threonine protein kinase</fullName>
        <ecNumber evidence="3">2.7.11.1</ecNumber>
    </recommendedName>
</protein>
<keyword evidence="11 14" id="KW-0067">ATP-binding</keyword>
<dbReference type="CDD" id="cd01004">
    <property type="entry name" value="PBP2_MidA_like"/>
    <property type="match status" value="1"/>
</dbReference>
<reference evidence="18 19" key="1">
    <citation type="submission" date="2017-10" db="EMBL/GenBank/DDBJ databases">
        <title>The new phylogeny of genus Mycobacterium.</title>
        <authorList>
            <person name="Tortoli E."/>
            <person name="Trovato A."/>
            <person name="Cirillo D.M."/>
        </authorList>
    </citation>
    <scope>NUCLEOTIDE SEQUENCE [LARGE SCALE GENOMIC DNA]</scope>
    <source>
        <strain evidence="18 19">CCUG37673</strain>
    </source>
</reference>
<dbReference type="GO" id="GO:0005886">
    <property type="term" value="C:plasma membrane"/>
    <property type="evidence" value="ECO:0007669"/>
    <property type="project" value="UniProtKB-SubCell"/>
</dbReference>
<keyword evidence="5" id="KW-0723">Serine/threonine-protein kinase</keyword>
<dbReference type="Pfam" id="PF00497">
    <property type="entry name" value="SBP_bac_3"/>
    <property type="match status" value="1"/>
</dbReference>
<dbReference type="AlphaFoldDB" id="A0A2A7N1D4"/>
<proteinExistence type="inferred from homology"/>
<dbReference type="EMBL" id="PDCP01000027">
    <property type="protein sequence ID" value="PEG37341.1"/>
    <property type="molecule type" value="Genomic_DNA"/>
</dbReference>
<dbReference type="InterPro" id="IPR008271">
    <property type="entry name" value="Ser/Thr_kinase_AS"/>
</dbReference>
<dbReference type="SUPFAM" id="SSF53850">
    <property type="entry name" value="Periplasmic binding protein-like II"/>
    <property type="match status" value="1"/>
</dbReference>
<dbReference type="CDD" id="cd14014">
    <property type="entry name" value="STKc_PknB_like"/>
    <property type="match status" value="1"/>
</dbReference>
<organism evidence="18 19">
    <name type="scientific">Mycolicibacterium agri</name>
    <name type="common">Mycobacterium agri</name>
    <dbReference type="NCBI Taxonomy" id="36811"/>
    <lineage>
        <taxon>Bacteria</taxon>
        <taxon>Bacillati</taxon>
        <taxon>Actinomycetota</taxon>
        <taxon>Actinomycetes</taxon>
        <taxon>Mycobacteriales</taxon>
        <taxon>Mycobacteriaceae</taxon>
        <taxon>Mycolicibacterium</taxon>
    </lineage>
</organism>
<evidence type="ECO:0000256" key="7">
    <source>
        <dbReference type="ARBA" id="ARBA00022692"/>
    </source>
</evidence>
<dbReference type="SUPFAM" id="SSF56112">
    <property type="entry name" value="Protein kinase-like (PK-like)"/>
    <property type="match status" value="1"/>
</dbReference>
<dbReference type="PROSITE" id="PS50011">
    <property type="entry name" value="PROTEIN_KINASE_DOM"/>
    <property type="match status" value="1"/>
</dbReference>
<dbReference type="SMART" id="SM00062">
    <property type="entry name" value="PBPb"/>
    <property type="match status" value="1"/>
</dbReference>
<evidence type="ECO:0000256" key="1">
    <source>
        <dbReference type="ARBA" id="ARBA00004162"/>
    </source>
</evidence>
<evidence type="ECO:0000256" key="4">
    <source>
        <dbReference type="ARBA" id="ARBA00022475"/>
    </source>
</evidence>
<dbReference type="PROSITE" id="PS00108">
    <property type="entry name" value="PROTEIN_KINASE_ST"/>
    <property type="match status" value="1"/>
</dbReference>
<evidence type="ECO:0000256" key="3">
    <source>
        <dbReference type="ARBA" id="ARBA00012513"/>
    </source>
</evidence>
<dbReference type="Gene3D" id="3.40.190.10">
    <property type="entry name" value="Periplasmic binding protein-like II"/>
    <property type="match status" value="2"/>
</dbReference>
<evidence type="ECO:0000313" key="18">
    <source>
        <dbReference type="EMBL" id="PEG37341.1"/>
    </source>
</evidence>
<dbReference type="EMBL" id="BLKS01000001">
    <property type="protein sequence ID" value="GFG52402.1"/>
    <property type="molecule type" value="Genomic_DNA"/>
</dbReference>
<keyword evidence="19" id="KW-1185">Reference proteome</keyword>
<dbReference type="Pfam" id="PF00069">
    <property type="entry name" value="Pkinase"/>
    <property type="match status" value="1"/>
</dbReference>
<dbReference type="InterPro" id="IPR017441">
    <property type="entry name" value="Protein_kinase_ATP_BS"/>
</dbReference>
<dbReference type="SMART" id="SM00220">
    <property type="entry name" value="S_TKc"/>
    <property type="match status" value="1"/>
</dbReference>
<keyword evidence="10 18" id="KW-0418">Kinase</keyword>
<evidence type="ECO:0000256" key="6">
    <source>
        <dbReference type="ARBA" id="ARBA00022679"/>
    </source>
</evidence>
<dbReference type="InterPro" id="IPR011009">
    <property type="entry name" value="Kinase-like_dom_sf"/>
</dbReference>
<dbReference type="GO" id="GO:0005524">
    <property type="term" value="F:ATP binding"/>
    <property type="evidence" value="ECO:0007669"/>
    <property type="project" value="UniProtKB-UniRule"/>
</dbReference>
<gene>
    <name evidence="18" type="ORF">CQY20_16300</name>
    <name evidence="17" type="ORF">MAGR_38430</name>
</gene>
<dbReference type="InterPro" id="IPR000719">
    <property type="entry name" value="Prot_kinase_dom"/>
</dbReference>
<evidence type="ECO:0000256" key="12">
    <source>
        <dbReference type="ARBA" id="ARBA00022989"/>
    </source>
</evidence>
<keyword evidence="4" id="KW-1003">Cell membrane</keyword>
<evidence type="ECO:0000256" key="2">
    <source>
        <dbReference type="ARBA" id="ARBA00010333"/>
    </source>
</evidence>
<keyword evidence="12 15" id="KW-1133">Transmembrane helix</keyword>
<evidence type="ECO:0000313" key="19">
    <source>
        <dbReference type="Proteomes" id="UP000220914"/>
    </source>
</evidence>
<dbReference type="RefSeq" id="WP_097941116.1">
    <property type="nucleotide sequence ID" value="NZ_BLKS01000001.1"/>
</dbReference>
<evidence type="ECO:0000256" key="9">
    <source>
        <dbReference type="ARBA" id="ARBA00022741"/>
    </source>
</evidence>
<dbReference type="EC" id="2.7.11.1" evidence="3"/>
<evidence type="ECO:0000256" key="10">
    <source>
        <dbReference type="ARBA" id="ARBA00022777"/>
    </source>
</evidence>
<keyword evidence="13 15" id="KW-0472">Membrane</keyword>
<evidence type="ECO:0000313" key="17">
    <source>
        <dbReference type="EMBL" id="GFG52402.1"/>
    </source>
</evidence>
<dbReference type="GO" id="GO:0080090">
    <property type="term" value="P:regulation of primary metabolic process"/>
    <property type="evidence" value="ECO:0007669"/>
    <property type="project" value="UniProtKB-ARBA"/>
</dbReference>
<evidence type="ECO:0000256" key="15">
    <source>
        <dbReference type="SAM" id="Phobius"/>
    </source>
</evidence>
<dbReference type="InterPro" id="IPR018313">
    <property type="entry name" value="SBP_3_CS"/>
</dbReference>
<evidence type="ECO:0000259" key="16">
    <source>
        <dbReference type="PROSITE" id="PS50011"/>
    </source>
</evidence>
<dbReference type="GO" id="GO:0004674">
    <property type="term" value="F:protein serine/threonine kinase activity"/>
    <property type="evidence" value="ECO:0007669"/>
    <property type="project" value="UniProtKB-KW"/>
</dbReference>
<dbReference type="Gene3D" id="1.10.510.10">
    <property type="entry name" value="Transferase(Phosphotransferase) domain 1"/>
    <property type="match status" value="1"/>
</dbReference>
<feature type="binding site" evidence="14">
    <location>
        <position position="38"/>
    </location>
    <ligand>
        <name>ATP</name>
        <dbReference type="ChEBI" id="CHEBI:30616"/>
    </ligand>
</feature>
<feature type="domain" description="Protein kinase" evidence="16">
    <location>
        <begin position="9"/>
        <end position="268"/>
    </location>
</feature>
<feature type="transmembrane region" description="Helical" evidence="15">
    <location>
        <begin position="296"/>
        <end position="318"/>
    </location>
</feature>
<reference evidence="17 20" key="2">
    <citation type="journal article" date="2019" name="Emerg. Microbes Infect.">
        <title>Comprehensive subspecies identification of 175 nontuberculous mycobacteria species based on 7547 genomic profiles.</title>
        <authorList>
            <person name="Matsumoto Y."/>
            <person name="Kinjo T."/>
            <person name="Motooka D."/>
            <person name="Nabeya D."/>
            <person name="Jung N."/>
            <person name="Uechi K."/>
            <person name="Horii T."/>
            <person name="Iida T."/>
            <person name="Fujita J."/>
            <person name="Nakamura S."/>
        </authorList>
    </citation>
    <scope>NUCLEOTIDE SEQUENCE [LARGE SCALE GENOMIC DNA]</scope>
    <source>
        <strain evidence="17 20">JCM 6377</strain>
    </source>
</reference>
<evidence type="ECO:0000313" key="20">
    <source>
        <dbReference type="Proteomes" id="UP000465302"/>
    </source>
</evidence>
<keyword evidence="7 15" id="KW-0812">Transmembrane</keyword>
<dbReference type="InterPro" id="IPR001638">
    <property type="entry name" value="Solute-binding_3/MltF_N"/>
</dbReference>
<dbReference type="FunFam" id="1.10.510.10:FF:000021">
    <property type="entry name" value="Serine/threonine protein kinase"/>
    <property type="match status" value="1"/>
</dbReference>
<evidence type="ECO:0000256" key="14">
    <source>
        <dbReference type="PROSITE-ProRule" id="PRU10141"/>
    </source>
</evidence>
<dbReference type="Proteomes" id="UP000465302">
    <property type="component" value="Unassembled WGS sequence"/>
</dbReference>
<evidence type="ECO:0000256" key="5">
    <source>
        <dbReference type="ARBA" id="ARBA00022527"/>
    </source>
</evidence>
<dbReference type="PANTHER" id="PTHR43289:SF6">
    <property type="entry name" value="SERINE_THREONINE-PROTEIN KINASE NEKL-3"/>
    <property type="match status" value="1"/>
</dbReference>
<sequence length="595" mass="62841">MDATPFGHYRLQELIGRGGMGEVYKAYDTNTDRVVALKVLPSHLAKDEVFQKRFRRESQAAAGLNEPHVVPIHGFGEFDDKLYLDMRLIEGRNLGSIISDGGRLKPSLAVSIIEQVAAALDAAHEQGLIHRDVKPSNILITDHDFAYLIDFGLARTAGQQGLTTAGSTLGTMAYMSPERFEGGEIDPRSDVYALTCVLYECLTGSRPYPVDSLEQQIARHINAPPPKPSATDPKLAAFDDVIAKGMAKKPAKRYQTAGELAAAARQALSVPVRTTGGGSGRHSAGRAKRGGLSARAVALAGAAVLVIAALAVAGWQLWGVRSESGSTSPTSAVAEGPEGMVPEIAATLPADIKGSGRLTIGVNVPYAPNEFKNSGGDIVGFDVDLMNALAKTLGLIPEYREFVFEDIIPTVQRGELNVGMSSFTDTFERQERVDFVTYFSAGTLWAQRAGSGVDPNAACGLRVGMTPGTTHETVEIPAKSDQCVAAGLPPVQAVVYPRQDELTTALINGEIDAISADSPVTGFAIKGSGGALEPAGEVFDTAPYGWPVAKGSRLAESLRLALEHVMSTGEYAAIATKWGVDAGMIDKPVINGAVS</sequence>
<reference evidence="17" key="3">
    <citation type="submission" date="2020-02" db="EMBL/GenBank/DDBJ databases">
        <authorList>
            <person name="Matsumoto Y."/>
            <person name="Motooka D."/>
            <person name="Nakamura S."/>
        </authorList>
    </citation>
    <scope>NUCLEOTIDE SEQUENCE</scope>
    <source>
        <strain evidence="17">JCM 6377</strain>
    </source>
</reference>
<evidence type="ECO:0000256" key="8">
    <source>
        <dbReference type="ARBA" id="ARBA00022729"/>
    </source>
</evidence>
<dbReference type="OrthoDB" id="9762169at2"/>
<dbReference type="Proteomes" id="UP000220914">
    <property type="component" value="Unassembled WGS sequence"/>
</dbReference>